<dbReference type="AlphaFoldDB" id="A0A9W7XRA0"/>
<protein>
    <submittedName>
        <fullName evidence="2">Uncharacterized protein</fullName>
    </submittedName>
</protein>
<keyword evidence="3" id="KW-1185">Reference proteome</keyword>
<feature type="compositionally biased region" description="Polar residues" evidence="1">
    <location>
        <begin position="131"/>
        <end position="142"/>
    </location>
</feature>
<organism evidence="2 3">
    <name type="scientific">Coemansia biformis</name>
    <dbReference type="NCBI Taxonomy" id="1286918"/>
    <lineage>
        <taxon>Eukaryota</taxon>
        <taxon>Fungi</taxon>
        <taxon>Fungi incertae sedis</taxon>
        <taxon>Zoopagomycota</taxon>
        <taxon>Kickxellomycotina</taxon>
        <taxon>Kickxellomycetes</taxon>
        <taxon>Kickxellales</taxon>
        <taxon>Kickxellaceae</taxon>
        <taxon>Coemansia</taxon>
    </lineage>
</organism>
<reference evidence="2" key="1">
    <citation type="submission" date="2022-07" db="EMBL/GenBank/DDBJ databases">
        <title>Phylogenomic reconstructions and comparative analyses of Kickxellomycotina fungi.</title>
        <authorList>
            <person name="Reynolds N.K."/>
            <person name="Stajich J.E."/>
            <person name="Barry K."/>
            <person name="Grigoriev I.V."/>
            <person name="Crous P."/>
            <person name="Smith M.E."/>
        </authorList>
    </citation>
    <scope>NUCLEOTIDE SEQUENCE</scope>
    <source>
        <strain evidence="2">BCRC 34381</strain>
    </source>
</reference>
<dbReference type="EMBL" id="JANBOI010002980">
    <property type="protein sequence ID" value="KAJ1719204.1"/>
    <property type="molecule type" value="Genomic_DNA"/>
</dbReference>
<feature type="non-terminal residue" evidence="2">
    <location>
        <position position="1"/>
    </location>
</feature>
<proteinExistence type="predicted"/>
<dbReference type="Proteomes" id="UP001143981">
    <property type="component" value="Unassembled WGS sequence"/>
</dbReference>
<evidence type="ECO:0000313" key="3">
    <source>
        <dbReference type="Proteomes" id="UP001143981"/>
    </source>
</evidence>
<sequence>SRTESIEDDSLSESPAADAPIEDYASSDGEGDRAGKAAPPQRYPSPLTTSSPALTLGSIGSSTWGTPARPGFEQLAPGDWHPARVPLSPIAGNGGHAAGGSPAPSPASTRRRLQQAAPRVYTQGLPCSPLRTISSHRQNIGPQSAPAGRPLLSQRPSAPCLPVQPSAAASTPDSEPTPPKRPRRAGAAATEFLGAASREVSEFRMWQHCLSGDSDAQLVCHQPTPCVRLRLLAVQGTLGPHLFSAQADVLEVLADDHRLAQAAGRPIALLLSFAVFHDAAPQAAARVASRVETLAPAADCTPSGTSAPVVVAVYQPWRLQGAGDRLCLLASRFHIE</sequence>
<feature type="compositionally biased region" description="Acidic residues" evidence="1">
    <location>
        <begin position="1"/>
        <end position="11"/>
    </location>
</feature>
<feature type="compositionally biased region" description="Polar residues" evidence="1">
    <location>
        <begin position="46"/>
        <end position="65"/>
    </location>
</feature>
<feature type="region of interest" description="Disordered" evidence="1">
    <location>
        <begin position="1"/>
        <end position="186"/>
    </location>
</feature>
<accession>A0A9W7XRA0</accession>
<feature type="compositionally biased region" description="Low complexity" evidence="1">
    <location>
        <begin position="99"/>
        <end position="108"/>
    </location>
</feature>
<comment type="caution">
    <text evidence="2">The sequence shown here is derived from an EMBL/GenBank/DDBJ whole genome shotgun (WGS) entry which is preliminary data.</text>
</comment>
<evidence type="ECO:0000313" key="2">
    <source>
        <dbReference type="EMBL" id="KAJ1719204.1"/>
    </source>
</evidence>
<name>A0A9W7XRA0_9FUNG</name>
<dbReference type="OrthoDB" id="5546578at2759"/>
<evidence type="ECO:0000256" key="1">
    <source>
        <dbReference type="SAM" id="MobiDB-lite"/>
    </source>
</evidence>
<gene>
    <name evidence="2" type="ORF">LPJ61_006355</name>
</gene>